<feature type="compositionally biased region" description="Polar residues" evidence="1">
    <location>
        <begin position="43"/>
        <end position="53"/>
    </location>
</feature>
<dbReference type="EMBL" id="CM001879">
    <property type="protein sequence ID" value="EOX93413.1"/>
    <property type="molecule type" value="Genomic_DNA"/>
</dbReference>
<feature type="domain" description="F-box" evidence="2">
    <location>
        <begin position="53"/>
        <end position="101"/>
    </location>
</feature>
<organism evidence="3 4">
    <name type="scientific">Theobroma cacao</name>
    <name type="common">Cacao</name>
    <name type="synonym">Cocoa</name>
    <dbReference type="NCBI Taxonomy" id="3641"/>
    <lineage>
        <taxon>Eukaryota</taxon>
        <taxon>Viridiplantae</taxon>
        <taxon>Streptophyta</taxon>
        <taxon>Embryophyta</taxon>
        <taxon>Tracheophyta</taxon>
        <taxon>Spermatophyta</taxon>
        <taxon>Magnoliopsida</taxon>
        <taxon>eudicotyledons</taxon>
        <taxon>Gunneridae</taxon>
        <taxon>Pentapetalae</taxon>
        <taxon>rosids</taxon>
        <taxon>malvids</taxon>
        <taxon>Malvales</taxon>
        <taxon>Malvaceae</taxon>
        <taxon>Byttnerioideae</taxon>
        <taxon>Theobroma</taxon>
    </lineage>
</organism>
<dbReference type="InterPro" id="IPR017451">
    <property type="entry name" value="F-box-assoc_interact_dom"/>
</dbReference>
<dbReference type="InterPro" id="IPR013187">
    <property type="entry name" value="F-box-assoc_dom_typ3"/>
</dbReference>
<dbReference type="PROSITE" id="PS50181">
    <property type="entry name" value="FBOX"/>
    <property type="match status" value="1"/>
</dbReference>
<evidence type="ECO:0000313" key="3">
    <source>
        <dbReference type="EMBL" id="EOX93413.1"/>
    </source>
</evidence>
<dbReference type="Pfam" id="PF08268">
    <property type="entry name" value="FBA_3"/>
    <property type="match status" value="1"/>
</dbReference>
<accession>A0A061DTU3</accession>
<proteinExistence type="predicted"/>
<dbReference type="InterPro" id="IPR001810">
    <property type="entry name" value="F-box_dom"/>
</dbReference>
<dbReference type="AlphaFoldDB" id="A0A061DTU3"/>
<name>A0A061DTU3_THECC</name>
<dbReference type="HOGENOM" id="CLU_027176_1_2_1"/>
<sequence>MHRKHFFDRPKSKTSIYDDLSSASLPSLMMKDGIDHGKDQSCQDRPTSSQTAPNMMERLPQEIILGILSRLLIASLVQSKLVCRAWKSLIQDPLLVNFSNHSQGNVNSKRPPNSSVPMCLVDSCNGLLCMRDSRGIYICNPFTRLFIELSEFIKSPAQLGHLEFGFHPTTKEYKVVQTVYRKSLGNRDGSNVDASTIIQSEFHILTIGSPGWRNLGKISYRFIWQTSKVMVKGRLHWLSRPNKYSQASLLISFDLATEQFQEMPKPDCCGLGRCFHHLMVLRGCLSAGAYHDKQLEVWIMKEYGMKESWVKEFNIGTYLPQTLQQENFRRLKYSRVGFPNSFVRVVCNLKSDEILLDYKSRAFVLYDPQQGTFKELTLPEIPDHFKIVAHVGSLNWLDTPVNI</sequence>
<dbReference type="SUPFAM" id="SSF81383">
    <property type="entry name" value="F-box domain"/>
    <property type="match status" value="1"/>
</dbReference>
<dbReference type="InterPro" id="IPR050796">
    <property type="entry name" value="SCF_F-box_component"/>
</dbReference>
<dbReference type="Gene3D" id="1.20.1280.50">
    <property type="match status" value="1"/>
</dbReference>
<dbReference type="PANTHER" id="PTHR31672:SF10">
    <property type="entry name" value="F-BOX DOMAIN-CONTAINING PROTEIN"/>
    <property type="match status" value="1"/>
</dbReference>
<reference evidence="3 4" key="1">
    <citation type="journal article" date="2013" name="Genome Biol.">
        <title>The genome sequence of the most widely cultivated cacao type and its use to identify candidate genes regulating pod color.</title>
        <authorList>
            <person name="Motamayor J.C."/>
            <person name="Mockaitis K."/>
            <person name="Schmutz J."/>
            <person name="Haiminen N."/>
            <person name="Iii D.L."/>
            <person name="Cornejo O."/>
            <person name="Findley S.D."/>
            <person name="Zheng P."/>
            <person name="Utro F."/>
            <person name="Royaert S."/>
            <person name="Saski C."/>
            <person name="Jenkins J."/>
            <person name="Podicheti R."/>
            <person name="Zhao M."/>
            <person name="Scheffler B.E."/>
            <person name="Stack J.C."/>
            <person name="Feltus F.A."/>
            <person name="Mustiga G.M."/>
            <person name="Amores F."/>
            <person name="Phillips W."/>
            <person name="Marelli J.P."/>
            <person name="May G.D."/>
            <person name="Shapiro H."/>
            <person name="Ma J."/>
            <person name="Bustamante C.D."/>
            <person name="Schnell R.J."/>
            <person name="Main D."/>
            <person name="Gilbert D."/>
            <person name="Parida L."/>
            <person name="Kuhn D.N."/>
        </authorList>
    </citation>
    <scope>NUCLEOTIDE SEQUENCE [LARGE SCALE GENOMIC DNA]</scope>
    <source>
        <strain evidence="4">cv. Matina 1-6</strain>
    </source>
</reference>
<dbReference type="Pfam" id="PF12937">
    <property type="entry name" value="F-box-like"/>
    <property type="match status" value="1"/>
</dbReference>
<evidence type="ECO:0000256" key="1">
    <source>
        <dbReference type="SAM" id="MobiDB-lite"/>
    </source>
</evidence>
<dbReference type="Gramene" id="EOX93413">
    <property type="protein sequence ID" value="EOX93413"/>
    <property type="gene ID" value="TCM_002277"/>
</dbReference>
<dbReference type="STRING" id="3641.A0A061DTU3"/>
<dbReference type="OMA" id="YNIIMEK"/>
<dbReference type="Proteomes" id="UP000026915">
    <property type="component" value="Chromosome 1"/>
</dbReference>
<dbReference type="NCBIfam" id="TIGR01640">
    <property type="entry name" value="F_box_assoc_1"/>
    <property type="match status" value="1"/>
</dbReference>
<feature type="region of interest" description="Disordered" evidence="1">
    <location>
        <begin position="34"/>
        <end position="54"/>
    </location>
</feature>
<evidence type="ECO:0000313" key="4">
    <source>
        <dbReference type="Proteomes" id="UP000026915"/>
    </source>
</evidence>
<dbReference type="InParanoid" id="A0A061DTU3"/>
<dbReference type="InterPro" id="IPR036047">
    <property type="entry name" value="F-box-like_dom_sf"/>
</dbReference>
<keyword evidence="4" id="KW-1185">Reference proteome</keyword>
<gene>
    <name evidence="3" type="ORF">TCM_002277</name>
</gene>
<dbReference type="PANTHER" id="PTHR31672">
    <property type="entry name" value="BNACNNG10540D PROTEIN"/>
    <property type="match status" value="1"/>
</dbReference>
<evidence type="ECO:0000259" key="2">
    <source>
        <dbReference type="PROSITE" id="PS50181"/>
    </source>
</evidence>
<dbReference type="SMART" id="SM00256">
    <property type="entry name" value="FBOX"/>
    <property type="match status" value="1"/>
</dbReference>
<protein>
    <submittedName>
        <fullName evidence="3">F-box and associated interaction domains-containing-like protein</fullName>
    </submittedName>
</protein>
<dbReference type="eggNOG" id="ENOG502QS4I">
    <property type="taxonomic scope" value="Eukaryota"/>
</dbReference>